<comment type="caution">
    <text evidence="1">The sequence shown here is derived from an EMBL/GenBank/DDBJ whole genome shotgun (WGS) entry which is preliminary data.</text>
</comment>
<protein>
    <submittedName>
        <fullName evidence="1">Uncharacterized protein</fullName>
    </submittedName>
</protein>
<dbReference type="EMBL" id="QKWP01000262">
    <property type="protein sequence ID" value="RIB23449.1"/>
    <property type="molecule type" value="Genomic_DNA"/>
</dbReference>
<proteinExistence type="predicted"/>
<name>A0A397VR11_9GLOM</name>
<organism evidence="1 2">
    <name type="scientific">Gigaspora rosea</name>
    <dbReference type="NCBI Taxonomy" id="44941"/>
    <lineage>
        <taxon>Eukaryota</taxon>
        <taxon>Fungi</taxon>
        <taxon>Fungi incertae sedis</taxon>
        <taxon>Mucoromycota</taxon>
        <taxon>Glomeromycotina</taxon>
        <taxon>Glomeromycetes</taxon>
        <taxon>Diversisporales</taxon>
        <taxon>Gigasporaceae</taxon>
        <taxon>Gigaspora</taxon>
    </lineage>
</organism>
<dbReference type="Proteomes" id="UP000266673">
    <property type="component" value="Unassembled WGS sequence"/>
</dbReference>
<evidence type="ECO:0000313" key="1">
    <source>
        <dbReference type="EMBL" id="RIB23449.1"/>
    </source>
</evidence>
<dbReference type="OrthoDB" id="2438612at2759"/>
<accession>A0A397VR11</accession>
<keyword evidence="2" id="KW-1185">Reference proteome</keyword>
<reference evidence="1 2" key="1">
    <citation type="submission" date="2018-06" db="EMBL/GenBank/DDBJ databases">
        <title>Comparative genomics reveals the genomic features of Rhizophagus irregularis, R. cerebriforme, R. diaphanum and Gigaspora rosea, and their symbiotic lifestyle signature.</title>
        <authorList>
            <person name="Morin E."/>
            <person name="San Clemente H."/>
            <person name="Chen E.C.H."/>
            <person name="De La Providencia I."/>
            <person name="Hainaut M."/>
            <person name="Kuo A."/>
            <person name="Kohler A."/>
            <person name="Murat C."/>
            <person name="Tang N."/>
            <person name="Roy S."/>
            <person name="Loubradou J."/>
            <person name="Henrissat B."/>
            <person name="Grigoriev I.V."/>
            <person name="Corradi N."/>
            <person name="Roux C."/>
            <person name="Martin F.M."/>
        </authorList>
    </citation>
    <scope>NUCLEOTIDE SEQUENCE [LARGE SCALE GENOMIC DNA]</scope>
    <source>
        <strain evidence="1 2">DAOM 194757</strain>
    </source>
</reference>
<sequence>MSKYQATLISRGEIISNLHYGPYSKDWWIPRPTDDGDDILYPICPGMKTITTINHRDFIATIVQNGFEPGYLYLSEALQSNICKSSSEAITSIYQQAFLTKTRLDGPLVMGFDDPEIHKNLSFDIYFHPFSFKVGNLYLTISGIGKSNNPDWNYDGRGYQCSFVYNFRKAHALFFQKFSNKDAIIKIYQNFQEINVFCDTNPNMVWEKLAY</sequence>
<gene>
    <name evidence="1" type="ORF">C2G38_2032753</name>
</gene>
<dbReference type="AlphaFoldDB" id="A0A397VR11"/>
<evidence type="ECO:0000313" key="2">
    <source>
        <dbReference type="Proteomes" id="UP000266673"/>
    </source>
</evidence>